<dbReference type="AlphaFoldDB" id="A0A8J7A9K3"/>
<feature type="domain" description="Cation/H+ exchanger transmembrane" evidence="10">
    <location>
        <begin position="17"/>
        <end position="400"/>
    </location>
</feature>
<evidence type="ECO:0000256" key="9">
    <source>
        <dbReference type="SAM" id="Phobius"/>
    </source>
</evidence>
<evidence type="ECO:0000256" key="5">
    <source>
        <dbReference type="ARBA" id="ARBA00022692"/>
    </source>
</evidence>
<feature type="transmembrane region" description="Helical" evidence="9">
    <location>
        <begin position="194"/>
        <end position="215"/>
    </location>
</feature>
<sequence>MPLTYIFSLLAIGLVLLVATLGSGWIARLPLSSALVYLIVGVLLGPYGIGLVQMRPEALMVQRLMEFVVIVSVFGCGLKMNRALKPSAWQSPIRLLGLLMPFSIVAIALSTHWLLGLNWGAAILLGAILAPTDPVLASEVQLAHVEDADELRFGLTSEGGLNDSLAFPFVYFGLFALKDSQWENWFVTWALVDFIWAIAAGIVMGIGVAKAVVWLDHRIQRRQPADDLMEDIVALSTILLTYSLTELVNGYGFLAVFIAGVVVQRNYYCDPNKRLAQLKFTEQMEKLLEVAAMIILGSLLLVDPILRYAPEGLLTAALLILLIRPLGALLSLCGSGMPLPTRGLFGWFGIRGVGSLYYLTYALGKGLSGDTAERLSWITYIVVVTSIIVHGVSASPLMEWYEHDFKSDPPLETDPIARLEDR</sequence>
<dbReference type="Pfam" id="PF00999">
    <property type="entry name" value="Na_H_Exchanger"/>
    <property type="match status" value="1"/>
</dbReference>
<keyword evidence="12" id="KW-1185">Reference proteome</keyword>
<dbReference type="PANTHER" id="PTHR32507:SF8">
    <property type="entry name" value="CNH1P"/>
    <property type="match status" value="1"/>
</dbReference>
<comment type="caution">
    <text evidence="11">The sequence shown here is derived from an EMBL/GenBank/DDBJ whole genome shotgun (WGS) entry which is preliminary data.</text>
</comment>
<keyword evidence="6 9" id="KW-1133">Transmembrane helix</keyword>
<keyword evidence="2" id="KW-0813">Transport</keyword>
<dbReference type="GO" id="GO:0005886">
    <property type="term" value="C:plasma membrane"/>
    <property type="evidence" value="ECO:0007669"/>
    <property type="project" value="UniProtKB-SubCell"/>
</dbReference>
<feature type="transmembrane region" description="Helical" evidence="9">
    <location>
        <begin position="287"/>
        <end position="306"/>
    </location>
</feature>
<protein>
    <submittedName>
        <fullName evidence="11">Sodium:proton antiporter</fullName>
    </submittedName>
</protein>
<feature type="transmembrane region" description="Helical" evidence="9">
    <location>
        <begin position="312"/>
        <end position="332"/>
    </location>
</feature>
<proteinExistence type="predicted"/>
<dbReference type="Gene3D" id="1.20.1530.20">
    <property type="match status" value="1"/>
</dbReference>
<keyword evidence="8 9" id="KW-0472">Membrane</keyword>
<dbReference type="Proteomes" id="UP000636505">
    <property type="component" value="Unassembled WGS sequence"/>
</dbReference>
<dbReference type="PANTHER" id="PTHR32507">
    <property type="entry name" value="NA(+)/H(+) ANTIPORTER 1"/>
    <property type="match status" value="1"/>
</dbReference>
<evidence type="ECO:0000256" key="3">
    <source>
        <dbReference type="ARBA" id="ARBA00022449"/>
    </source>
</evidence>
<evidence type="ECO:0000313" key="11">
    <source>
        <dbReference type="EMBL" id="MBE9076541.1"/>
    </source>
</evidence>
<feature type="transmembrane region" description="Helical" evidence="9">
    <location>
        <begin position="6"/>
        <end position="27"/>
    </location>
</feature>
<dbReference type="InterPro" id="IPR006153">
    <property type="entry name" value="Cation/H_exchanger_TM"/>
</dbReference>
<evidence type="ECO:0000256" key="7">
    <source>
        <dbReference type="ARBA" id="ARBA00023065"/>
    </source>
</evidence>
<dbReference type="GO" id="GO:0015297">
    <property type="term" value="F:antiporter activity"/>
    <property type="evidence" value="ECO:0007669"/>
    <property type="project" value="UniProtKB-KW"/>
</dbReference>
<feature type="transmembrane region" description="Helical" evidence="9">
    <location>
        <begin position="34"/>
        <end position="52"/>
    </location>
</feature>
<comment type="subcellular location">
    <subcellularLocation>
        <location evidence="1">Cell membrane</location>
        <topology evidence="1">Multi-pass membrane protein</topology>
    </subcellularLocation>
</comment>
<feature type="transmembrane region" description="Helical" evidence="9">
    <location>
        <begin position="344"/>
        <end position="363"/>
    </location>
</feature>
<evidence type="ECO:0000313" key="12">
    <source>
        <dbReference type="Proteomes" id="UP000636505"/>
    </source>
</evidence>
<evidence type="ECO:0000259" key="10">
    <source>
        <dbReference type="Pfam" id="PF00999"/>
    </source>
</evidence>
<dbReference type="InterPro" id="IPR038770">
    <property type="entry name" value="Na+/solute_symporter_sf"/>
</dbReference>
<organism evidence="11 12">
    <name type="scientific">Vasconcelosia minhoensis LEGE 07310</name>
    <dbReference type="NCBI Taxonomy" id="915328"/>
    <lineage>
        <taxon>Bacteria</taxon>
        <taxon>Bacillati</taxon>
        <taxon>Cyanobacteriota</taxon>
        <taxon>Cyanophyceae</taxon>
        <taxon>Nodosilineales</taxon>
        <taxon>Cymatolegaceae</taxon>
        <taxon>Vasconcelosia</taxon>
        <taxon>Vasconcelosia minhoensis</taxon>
    </lineage>
</organism>
<feature type="transmembrane region" description="Helical" evidence="9">
    <location>
        <begin position="93"/>
        <end position="115"/>
    </location>
</feature>
<dbReference type="EMBL" id="JADEXG010000006">
    <property type="protein sequence ID" value="MBE9076541.1"/>
    <property type="molecule type" value="Genomic_DNA"/>
</dbReference>
<feature type="transmembrane region" description="Helical" evidence="9">
    <location>
        <begin position="64"/>
        <end position="81"/>
    </location>
</feature>
<evidence type="ECO:0000256" key="2">
    <source>
        <dbReference type="ARBA" id="ARBA00022448"/>
    </source>
</evidence>
<gene>
    <name evidence="11" type="ORF">IQ241_04395</name>
</gene>
<keyword evidence="5 9" id="KW-0812">Transmembrane</keyword>
<keyword evidence="7" id="KW-0406">Ion transport</keyword>
<evidence type="ECO:0000256" key="6">
    <source>
        <dbReference type="ARBA" id="ARBA00022989"/>
    </source>
</evidence>
<feature type="transmembrane region" description="Helical" evidence="9">
    <location>
        <begin position="250"/>
        <end position="267"/>
    </location>
</feature>
<evidence type="ECO:0000256" key="1">
    <source>
        <dbReference type="ARBA" id="ARBA00004651"/>
    </source>
</evidence>
<dbReference type="GO" id="GO:1902600">
    <property type="term" value="P:proton transmembrane transport"/>
    <property type="evidence" value="ECO:0007669"/>
    <property type="project" value="InterPro"/>
</dbReference>
<feature type="transmembrane region" description="Helical" evidence="9">
    <location>
        <begin position="375"/>
        <end position="397"/>
    </location>
</feature>
<keyword evidence="3" id="KW-0050">Antiport</keyword>
<keyword evidence="4" id="KW-1003">Cell membrane</keyword>
<evidence type="ECO:0000256" key="4">
    <source>
        <dbReference type="ARBA" id="ARBA00022475"/>
    </source>
</evidence>
<name>A0A8J7A9K3_9CYAN</name>
<reference evidence="11" key="1">
    <citation type="submission" date="2020-10" db="EMBL/GenBank/DDBJ databases">
        <authorList>
            <person name="Castelo-Branco R."/>
            <person name="Eusebio N."/>
            <person name="Adriana R."/>
            <person name="Vieira A."/>
            <person name="Brugerolle De Fraissinette N."/>
            <person name="Rezende De Castro R."/>
            <person name="Schneider M.P."/>
            <person name="Vasconcelos V."/>
            <person name="Leao P.N."/>
        </authorList>
    </citation>
    <scope>NUCLEOTIDE SEQUENCE</scope>
    <source>
        <strain evidence="11">LEGE 07310</strain>
    </source>
</reference>
<accession>A0A8J7A9K3</accession>
<evidence type="ECO:0000256" key="8">
    <source>
        <dbReference type="ARBA" id="ARBA00023136"/>
    </source>
</evidence>